<dbReference type="Pfam" id="PF17210">
    <property type="entry name" value="SdrD_B"/>
    <property type="match status" value="2"/>
</dbReference>
<keyword evidence="3" id="KW-0732">Signal</keyword>
<dbReference type="InterPro" id="IPR013783">
    <property type="entry name" value="Ig-like_fold"/>
</dbReference>
<dbReference type="InterPro" id="IPR001434">
    <property type="entry name" value="OmcB-like_DUF11"/>
</dbReference>
<evidence type="ECO:0000256" key="3">
    <source>
        <dbReference type="ARBA" id="ARBA00022729"/>
    </source>
</evidence>
<evidence type="ECO:0000259" key="5">
    <source>
        <dbReference type="Pfam" id="PF17210"/>
    </source>
</evidence>
<dbReference type="Pfam" id="PF01345">
    <property type="entry name" value="DUF11"/>
    <property type="match status" value="1"/>
</dbReference>
<evidence type="ECO:0000256" key="2">
    <source>
        <dbReference type="ARBA" id="ARBA00022525"/>
    </source>
</evidence>
<dbReference type="SUPFAM" id="SSF117074">
    <property type="entry name" value="Hypothetical protein PA1324"/>
    <property type="match status" value="12"/>
</dbReference>
<dbReference type="InterPro" id="IPR051417">
    <property type="entry name" value="SDr/BOS_complex"/>
</dbReference>
<evidence type="ECO:0000259" key="4">
    <source>
        <dbReference type="Pfam" id="PF01345"/>
    </source>
</evidence>
<dbReference type="InterPro" id="IPR033764">
    <property type="entry name" value="Sdr_B"/>
</dbReference>
<dbReference type="GO" id="GO:0005576">
    <property type="term" value="C:extracellular region"/>
    <property type="evidence" value="ECO:0007669"/>
    <property type="project" value="UniProtKB-SubCell"/>
</dbReference>
<reference evidence="6 7" key="1">
    <citation type="submission" date="2018-01" db="EMBL/GenBank/DDBJ databases">
        <title>Co-occurrence of chitin degradation, pigmentation and bioactivity in marine Pseudoalteromonas.</title>
        <authorList>
            <person name="Paulsen S."/>
            <person name="Gram L."/>
            <person name="Machado H."/>
        </authorList>
    </citation>
    <scope>NUCLEOTIDE SEQUENCE [LARGE SCALE GENOMIC DNA]</scope>
    <source>
        <strain evidence="6 7">S3663</strain>
    </source>
</reference>
<comment type="caution">
    <text evidence="6">The sequence shown here is derived from an EMBL/GenBank/DDBJ whole genome shotgun (WGS) entry which is preliminary data.</text>
</comment>
<feature type="non-terminal residue" evidence="6">
    <location>
        <position position="1"/>
    </location>
</feature>
<protein>
    <recommendedName>
        <fullName evidence="8">Adhesin</fullName>
    </recommendedName>
</protein>
<comment type="subcellular location">
    <subcellularLocation>
        <location evidence="1">Secreted</location>
    </subcellularLocation>
</comment>
<dbReference type="Gene3D" id="2.60.40.1120">
    <property type="entry name" value="Carboxypeptidase-like, regulatory domain"/>
    <property type="match status" value="1"/>
</dbReference>
<accession>A0A5R9PX97</accession>
<evidence type="ECO:0000313" key="6">
    <source>
        <dbReference type="EMBL" id="TLX45285.1"/>
    </source>
</evidence>
<feature type="domain" description="SD-repeat containing protein B" evidence="5">
    <location>
        <begin position="1752"/>
        <end position="1857"/>
    </location>
</feature>
<organism evidence="6 7">
    <name type="scientific">Pseudoalteromonas phenolica</name>
    <dbReference type="NCBI Taxonomy" id="161398"/>
    <lineage>
        <taxon>Bacteria</taxon>
        <taxon>Pseudomonadati</taxon>
        <taxon>Pseudomonadota</taxon>
        <taxon>Gammaproteobacteria</taxon>
        <taxon>Alteromonadales</taxon>
        <taxon>Pseudoalteromonadaceae</taxon>
        <taxon>Pseudoalteromonas</taxon>
    </lineage>
</organism>
<name>A0A5R9PX97_9GAMM</name>
<evidence type="ECO:0000256" key="1">
    <source>
        <dbReference type="ARBA" id="ARBA00004613"/>
    </source>
</evidence>
<dbReference type="Gene3D" id="2.60.40.10">
    <property type="entry name" value="Immunoglobulins"/>
    <property type="match status" value="16"/>
</dbReference>
<feature type="domain" description="SD-repeat containing protein B" evidence="5">
    <location>
        <begin position="1519"/>
        <end position="1596"/>
    </location>
</feature>
<dbReference type="PANTHER" id="PTHR23303">
    <property type="entry name" value="CARBOXYPEPTIDASE REGULATORY REGION-CONTAINING"/>
    <property type="match status" value="1"/>
</dbReference>
<dbReference type="NCBIfam" id="TIGR01451">
    <property type="entry name" value="B_ant_repeat"/>
    <property type="match status" value="1"/>
</dbReference>
<dbReference type="OrthoDB" id="6316239at2"/>
<gene>
    <name evidence="6" type="ORF">C1E24_19585</name>
</gene>
<evidence type="ECO:0000313" key="7">
    <source>
        <dbReference type="Proteomes" id="UP000309186"/>
    </source>
</evidence>
<keyword evidence="2" id="KW-0964">Secreted</keyword>
<proteinExistence type="predicted"/>
<evidence type="ECO:0008006" key="8">
    <source>
        <dbReference type="Google" id="ProtNLM"/>
    </source>
</evidence>
<dbReference type="EMBL" id="PPSW01000045">
    <property type="protein sequence ID" value="TLX45285.1"/>
    <property type="molecule type" value="Genomic_DNA"/>
</dbReference>
<sequence>SGLTNHLDGKEYLIVGANRTGSQTANNTVVVDLTANTRSAIVDFTEQLGTIPYSISGSVFLDTLQDGELEAAELDKALENITVTLTGKDKFGRAVSLTRTTDINGQYIFADLTEANKDGYSVIATFSGSAAHKVGKYYIAIGTNRTGSNVDSSTVNVDLSGANKSVIVDFTEKLKPVNYEVSGRVFLDTLQDGELEAAELDEAIKDIAVTLTGQDIFGRAVSLTRTTDVNGLYAFDNLVEANADGYTVSAAFSGNALNENGQDYLSIGATRTKSNTANSIVKVDLTGANKSATIDFTEKLKPVSYEVSGRIFLDTLQDGELETAELDKALENITVTLTGKDKFGRDVSLTRTTDVNGQYTFADLTEANADGYSVTATQSGLTNHLDGKDYLVVGANRTGSQTVSNTVVVDLTANTRSATVDFTEQLDTIAYSIPGRVFLDTLQDGELEVNELDKALENITVTLTGKDKFGRAVSLTRTTDVNGQYTFADLTEANADGYSVTATQSGLTNHLDGKDYLVVGASRTESQTVSNTVVVDLTANKRSATVDFTEQLEPEQRSISGRVFLDTQQDGELEAAELDKALENITITLTGKDKFGRAVSHTQATKVDGTYSFTGLTAANDAGYQVAAVAAGFINGKDYLTIAGATVVSETANNTVLVQLNGSNEQARVDFTEAPNVGEGQITGRVFFDAQQDGELEAAELDKPLSAVSISLVGTDIYGRTVTFQTQTNELGQFNFTNLTAANNAGYLVTAGSGGFSNGLDYLTIARSTTQLDAGNNAIVVKLTETTLTANIDFTEQPNDGAKTIRGSVFVDTEQDGQLEAAKGDAALAQVIVTLTGRDQYGRDVNQTAQTDVQGSFEFTRLHEADSAGYVITHALVSPYRDGFDYQDGARTAKQPDTEHTHGIRFESQETVVYDMTERLPANEAVISGQLIVDIDQNGRFDEQDIAIADAQITLTGKDLLARDVSLSVQTDAQGRFEFTQLFASNSQGYQLVHQQVAPYLDGLDYLDGKQVATVDDVIANITITAASRTSLLLTEQLPENTAKISGRVFVDIAQNGVFEAQDVVLPQVTIELSGQNVLGQSVSLTTQTDEQGDFNFEQLYASDAKGYQVSQVQPAQYIDGADYLNTQRISEQNDLISDLVLNAGQQQTSLIFTEQFNELGSIAAQVYLDADQNGVPSDSELGLPAVTVTLVGTDIYGREVSLEQSTNEQGIVKFEGLAASDTQGYVLTQSQPEGYFDGKESDQGEVLAENNDQISITLASEQQKAGLAFAELEAGSIAGHVYVDSDNSGTFASDADRAIAYVALTLKGSDLFGQPLERQVQTDIDGAYQFTGLPPSDGNGYQISQAQPEFYLDGLDYIAGALVENSAQTDVIYVGVLKSAQQINNIDFTETYGLTVMGYVFVDKQDQGVLTLADDMSEIAIANSEITLIGYDYRGKSIEMTTITDENGQYRFEKLAPSDEQGYAISQTTQPSDYIDGSESLNEEVFANSKGRDDIFTVELKELQTFGMYNFAELPRASLAGAVYVDSNEDGVLNDSEQLRVGNVEIILEGTTLEGEAVNLTVRTDEQGEYLFDYLRPGQYSITQTQPSAWLDGEEQLGSLGGEVGQDTFTNINLELGVKGAGYYFAERGSHLSGTVYVDLNDNGTQESNELGLANTQLVISGTDLDGQPVQREVLTDGYGRYQFKQLPLSGSEGFTITETQPENTQDGLDSIGSIGGVQEQNDELKHIQITEHVTHAVDYNFGEQLMDPASISGLVWLDKNHNRAKDDNNGQSGWIVELLLDPQTGEANPLDAEPLATTTSDENGRYTFAGLPVGTYEIRFRHPQGGVIYGTPVTDDPDASSEKGTILNLRLSAGEEVDNQSLPIDPSGVVYDAQTRKPIQGAIVKIIGPAGFEPDLHLVGGSANVEQTTAEDGFYQFLFFAQAPTGIYRLEVTEPVGYLAGGSTQIPVCENTLTAGASELPILVHFEELVPQLDAPIHDPSACVAHSDQITQNNTSTQYYMSFYIDPTLPSGNVVNNHIPLDPYGDDMVQVSKTALKQDVVIGELVPYQISYKNRSSETLAPLSLIDQLPAGLKYVPGSARVDGFAKEPEVLGRVLRWHSYSLAPEQVINIELMVVVGSGVSQGTYINQAWSEFIGGQHSLDSGWRISNIATAAVRVIPDPVFDCSDLSGKVFNDLNRNGYQDGNEKGLPAVRLATAQGLWITTDEHGRYHLACADIPNAVRGSNFIVKVDERSLPSGVRIVSENPRVVRLTRGKSQQVDFAANIHRVARIQLTPSAFVENQLADNYETRLVALLDALDTRPTVIRMAYQAKPSLQTDQKLNNLKHWLSEQAELRELQLTIETEMTPVAIPTLSSKTQETSHD</sequence>
<dbReference type="Proteomes" id="UP000309186">
    <property type="component" value="Unassembled WGS sequence"/>
</dbReference>
<feature type="domain" description="DUF11" evidence="4">
    <location>
        <begin position="2031"/>
        <end position="2133"/>
    </location>
</feature>
<dbReference type="InterPro" id="IPR047589">
    <property type="entry name" value="DUF11_rpt"/>
</dbReference>